<proteinExistence type="predicted"/>
<dbReference type="InterPro" id="IPR025970">
    <property type="entry name" value="SusE"/>
</dbReference>
<dbReference type="EMBL" id="AQHW01000011">
    <property type="protein sequence ID" value="KKB57948.1"/>
    <property type="molecule type" value="Genomic_DNA"/>
</dbReference>
<dbReference type="Proteomes" id="UP000033035">
    <property type="component" value="Unassembled WGS sequence"/>
</dbReference>
<dbReference type="Gene3D" id="2.60.40.3620">
    <property type="match status" value="1"/>
</dbReference>
<keyword evidence="1" id="KW-0732">Signal</keyword>
<dbReference type="STRING" id="1203610.HMPREF1536_01757"/>
<dbReference type="PROSITE" id="PS51257">
    <property type="entry name" value="PROKAR_LIPOPROTEIN"/>
    <property type="match status" value="1"/>
</dbReference>
<gene>
    <name evidence="3" type="ORF">HMPREF1536_01757</name>
</gene>
<feature type="domain" description="SusE outer membrane protein" evidence="2">
    <location>
        <begin position="36"/>
        <end position="131"/>
    </location>
</feature>
<reference evidence="3 4" key="1">
    <citation type="submission" date="2013-04" db="EMBL/GenBank/DDBJ databases">
        <title>The Genome Sequence of Parabacteroides gordonii DSM 23371.</title>
        <authorList>
            <consortium name="The Broad Institute Genomics Platform"/>
            <person name="Earl A."/>
            <person name="Ward D."/>
            <person name="Feldgarden M."/>
            <person name="Gevers D."/>
            <person name="Martens E."/>
            <person name="Sakamoto M."/>
            <person name="Benno Y."/>
            <person name="Suzuki N."/>
            <person name="Matsunaga N."/>
            <person name="Koshihara K."/>
            <person name="Seki M."/>
            <person name="Komiya H."/>
            <person name="Walker B."/>
            <person name="Young S."/>
            <person name="Zeng Q."/>
            <person name="Gargeya S."/>
            <person name="Fitzgerald M."/>
            <person name="Haas B."/>
            <person name="Abouelleil A."/>
            <person name="Allen A.W."/>
            <person name="Alvarado L."/>
            <person name="Arachchi H.M."/>
            <person name="Berlin A.M."/>
            <person name="Chapman S.B."/>
            <person name="Gainer-Dewar J."/>
            <person name="Goldberg J."/>
            <person name="Griggs A."/>
            <person name="Gujja S."/>
            <person name="Hansen M."/>
            <person name="Howarth C."/>
            <person name="Imamovic A."/>
            <person name="Ireland A."/>
            <person name="Larimer J."/>
            <person name="McCowan C."/>
            <person name="Murphy C."/>
            <person name="Pearson M."/>
            <person name="Poon T.W."/>
            <person name="Priest M."/>
            <person name="Roberts A."/>
            <person name="Saif S."/>
            <person name="Shea T."/>
            <person name="Sisk P."/>
            <person name="Sykes S."/>
            <person name="Wortman J."/>
            <person name="Nusbaum C."/>
            <person name="Birren B."/>
        </authorList>
    </citation>
    <scope>NUCLEOTIDE SEQUENCE [LARGE SCALE GENOMIC DNA]</scope>
    <source>
        <strain evidence="3 4">MS-1</strain>
    </source>
</reference>
<sequence length="375" mass="41489">MKAISITYAMLFSFILTFTACSSDGEVRDLGVTAVKTLYEPDNGKSVVLQPSASASLYFEWEPSLAEDGGVVLYEVVFDKVDGDFSDPVYISTADNNGGSNHATITHKQLNQIAALAGIESAAQGTLKWTVYASKGIDPVRAEEERTLTLTRLAGFAEVPSQLYITGEATEVGADLDKAMVMKKVADGEFEVFIKLTEGKSFKFVSANTGTPTEYSLNGEKLVEGGSITAAKTGIYKYYIDFNAGSFTSKEVTKVKWFLNWSQKEIELDYQGLGVWALNGYTVTGLTDSDNTDDRYKFRMESSDGETEWRAAINNDSKPTGNDEYYYMMEKANVEQWTNNEVWKTPATDGWSDKTYDITFSLNTQGEYTHNLVIK</sequence>
<accession>A0A0F5JJK1</accession>
<dbReference type="AlphaFoldDB" id="A0A0F5JJK1"/>
<feature type="signal peptide" evidence="1">
    <location>
        <begin position="1"/>
        <end position="22"/>
    </location>
</feature>
<evidence type="ECO:0000313" key="4">
    <source>
        <dbReference type="Proteomes" id="UP000033035"/>
    </source>
</evidence>
<dbReference type="HOGENOM" id="CLU_061116_0_0_10"/>
<dbReference type="RefSeq" id="WP_028730095.1">
    <property type="nucleotide sequence ID" value="NZ_KE386765.1"/>
</dbReference>
<dbReference type="Pfam" id="PF14292">
    <property type="entry name" value="SusE"/>
    <property type="match status" value="1"/>
</dbReference>
<feature type="chain" id="PRO_5002489516" description="SusE outer membrane protein domain-containing protein" evidence="1">
    <location>
        <begin position="23"/>
        <end position="375"/>
    </location>
</feature>
<name>A0A0F5JJK1_9BACT</name>
<evidence type="ECO:0000259" key="2">
    <source>
        <dbReference type="Pfam" id="PF14292"/>
    </source>
</evidence>
<comment type="caution">
    <text evidence="3">The sequence shown here is derived from an EMBL/GenBank/DDBJ whole genome shotgun (WGS) entry which is preliminary data.</text>
</comment>
<evidence type="ECO:0000313" key="3">
    <source>
        <dbReference type="EMBL" id="KKB57948.1"/>
    </source>
</evidence>
<evidence type="ECO:0000256" key="1">
    <source>
        <dbReference type="SAM" id="SignalP"/>
    </source>
</evidence>
<dbReference type="PATRIC" id="fig|1203610.3.peg.1803"/>
<protein>
    <recommendedName>
        <fullName evidence="2">SusE outer membrane protein domain-containing protein</fullName>
    </recommendedName>
</protein>
<organism evidence="3 4">
    <name type="scientific">Parabacteroides gordonii MS-1 = DSM 23371</name>
    <dbReference type="NCBI Taxonomy" id="1203610"/>
    <lineage>
        <taxon>Bacteria</taxon>
        <taxon>Pseudomonadati</taxon>
        <taxon>Bacteroidota</taxon>
        <taxon>Bacteroidia</taxon>
        <taxon>Bacteroidales</taxon>
        <taxon>Tannerellaceae</taxon>
        <taxon>Parabacteroides</taxon>
    </lineage>
</organism>
<keyword evidence="4" id="KW-1185">Reference proteome</keyword>